<reference evidence="1 2" key="1">
    <citation type="submission" date="2014-10" db="EMBL/GenBank/DDBJ databases">
        <title>Draft genome of the hookworm Ancylostoma caninum.</title>
        <authorList>
            <person name="Mitreva M."/>
        </authorList>
    </citation>
    <scope>NUCLEOTIDE SEQUENCE [LARGE SCALE GENOMIC DNA]</scope>
    <source>
        <strain evidence="1 2">Baltimore</strain>
    </source>
</reference>
<sequence length="71" mass="8095">MPADCDSCVKMLKMDHDNINKFMGLSLDGPSIMKVWRFCERGSLQVSVELQAFGERSWKGRLTLKPQSFVT</sequence>
<organism evidence="1 2">
    <name type="scientific">Ancylostoma caninum</name>
    <name type="common">Dog hookworm</name>
    <dbReference type="NCBI Taxonomy" id="29170"/>
    <lineage>
        <taxon>Eukaryota</taxon>
        <taxon>Metazoa</taxon>
        <taxon>Ecdysozoa</taxon>
        <taxon>Nematoda</taxon>
        <taxon>Chromadorea</taxon>
        <taxon>Rhabditida</taxon>
        <taxon>Rhabditina</taxon>
        <taxon>Rhabditomorpha</taxon>
        <taxon>Strongyloidea</taxon>
        <taxon>Ancylostomatidae</taxon>
        <taxon>Ancylostomatinae</taxon>
        <taxon>Ancylostoma</taxon>
    </lineage>
</organism>
<keyword evidence="2" id="KW-1185">Reference proteome</keyword>
<protein>
    <recommendedName>
        <fullName evidence="3">Serine-threonine/tyrosine-protein kinase catalytic domain-containing protein</fullName>
    </recommendedName>
</protein>
<dbReference type="STRING" id="29170.A0A368GU43"/>
<dbReference type="EMBL" id="JOJR01000055">
    <property type="protein sequence ID" value="RCN47834.1"/>
    <property type="molecule type" value="Genomic_DNA"/>
</dbReference>
<dbReference type="Proteomes" id="UP000252519">
    <property type="component" value="Unassembled WGS sequence"/>
</dbReference>
<evidence type="ECO:0000313" key="1">
    <source>
        <dbReference type="EMBL" id="RCN47834.1"/>
    </source>
</evidence>
<evidence type="ECO:0000313" key="2">
    <source>
        <dbReference type="Proteomes" id="UP000252519"/>
    </source>
</evidence>
<accession>A0A368GU43</accession>
<name>A0A368GU43_ANCCA</name>
<evidence type="ECO:0008006" key="3">
    <source>
        <dbReference type="Google" id="ProtNLM"/>
    </source>
</evidence>
<gene>
    <name evidence="1" type="ORF">ANCCAN_06028</name>
</gene>
<dbReference type="AlphaFoldDB" id="A0A368GU43"/>
<dbReference type="OrthoDB" id="8891264at2759"/>
<comment type="caution">
    <text evidence="1">The sequence shown here is derived from an EMBL/GenBank/DDBJ whole genome shotgun (WGS) entry which is preliminary data.</text>
</comment>
<proteinExistence type="predicted"/>